<evidence type="ECO:0000313" key="1">
    <source>
        <dbReference type="EMBL" id="CAH1226009.1"/>
    </source>
</evidence>
<organism evidence="1 2">
    <name type="scientific">Paenibacillus plantiphilus</name>
    <dbReference type="NCBI Taxonomy" id="2905650"/>
    <lineage>
        <taxon>Bacteria</taxon>
        <taxon>Bacillati</taxon>
        <taxon>Bacillota</taxon>
        <taxon>Bacilli</taxon>
        <taxon>Bacillales</taxon>
        <taxon>Paenibacillaceae</taxon>
        <taxon>Paenibacillus</taxon>
    </lineage>
</organism>
<sequence length="206" mass="24021">MDRDTVLDKFLEEHVFDQWLDDLIPIGDALNERKEEIEHGLSQTVDTVWRQVAEQQEQGVKGVIHYVYISLLRTGIMENIPHYRIDAYDENWMMDKVECTALWRADFIFEPLFRRMKELEQTKKAYARKITSQDLDRIKQIEAVKYHLLAIEFIKSMMPALLSSMEYSRIAKSPGISWMAGEFRDQSVRLTGAEEVTNEATGAVSE</sequence>
<dbReference type="Proteomes" id="UP000838686">
    <property type="component" value="Unassembled WGS sequence"/>
</dbReference>
<proteinExistence type="predicted"/>
<protein>
    <submittedName>
        <fullName evidence="1">Uncharacterized protein</fullName>
    </submittedName>
</protein>
<dbReference type="EMBL" id="CAKMMF010000056">
    <property type="protein sequence ID" value="CAH1226009.1"/>
    <property type="molecule type" value="Genomic_DNA"/>
</dbReference>
<gene>
    <name evidence="1" type="ORF">PAECIP111893_05314</name>
</gene>
<dbReference type="RefSeq" id="WP_236347624.1">
    <property type="nucleotide sequence ID" value="NZ_CAKMMF010000056.1"/>
</dbReference>
<name>A0ABN8H340_9BACL</name>
<keyword evidence="2" id="KW-1185">Reference proteome</keyword>
<reference evidence="1" key="1">
    <citation type="submission" date="2022-01" db="EMBL/GenBank/DDBJ databases">
        <authorList>
            <person name="Criscuolo A."/>
        </authorList>
    </citation>
    <scope>NUCLEOTIDE SEQUENCE</scope>
    <source>
        <strain evidence="1">CIP111893</strain>
    </source>
</reference>
<accession>A0ABN8H340</accession>
<comment type="caution">
    <text evidence="1">The sequence shown here is derived from an EMBL/GenBank/DDBJ whole genome shotgun (WGS) entry which is preliminary data.</text>
</comment>
<evidence type="ECO:0000313" key="2">
    <source>
        <dbReference type="Proteomes" id="UP000838686"/>
    </source>
</evidence>